<keyword evidence="2" id="KW-0413">Isomerase</keyword>
<dbReference type="RefSeq" id="WP_140945662.1">
    <property type="nucleotide sequence ID" value="NZ_FAOO01000017.1"/>
</dbReference>
<dbReference type="AlphaFoldDB" id="A0A0S4NC08"/>
<feature type="domain" description="Xylose isomerase-like TIM barrel" evidence="1">
    <location>
        <begin position="24"/>
        <end position="251"/>
    </location>
</feature>
<dbReference type="Proteomes" id="UP000320623">
    <property type="component" value="Unassembled WGS sequence"/>
</dbReference>
<proteinExistence type="predicted"/>
<evidence type="ECO:0000313" key="3">
    <source>
        <dbReference type="Proteomes" id="UP000320623"/>
    </source>
</evidence>
<gene>
    <name evidence="2" type="ORF">JGI1_01942</name>
</gene>
<dbReference type="Gene3D" id="3.20.20.150">
    <property type="entry name" value="Divalent-metal-dependent TIM barrel enzymes"/>
    <property type="match status" value="1"/>
</dbReference>
<evidence type="ECO:0000313" key="2">
    <source>
        <dbReference type="EMBL" id="CUU07939.1"/>
    </source>
</evidence>
<reference evidence="3" key="1">
    <citation type="submission" date="2015-11" db="EMBL/GenBank/DDBJ databases">
        <authorList>
            <person name="Varghese N."/>
        </authorList>
    </citation>
    <scope>NUCLEOTIDE SEQUENCE [LARGE SCALE GENOMIC DNA]</scope>
</reference>
<dbReference type="PANTHER" id="PTHR12110">
    <property type="entry name" value="HYDROXYPYRUVATE ISOMERASE"/>
    <property type="match status" value="1"/>
</dbReference>
<dbReference type="GO" id="GO:0016853">
    <property type="term" value="F:isomerase activity"/>
    <property type="evidence" value="ECO:0007669"/>
    <property type="project" value="UniProtKB-KW"/>
</dbReference>
<dbReference type="EMBL" id="FAOO01000017">
    <property type="protein sequence ID" value="CUU07939.1"/>
    <property type="molecule type" value="Genomic_DNA"/>
</dbReference>
<name>A0A0S4NC08_9BACT</name>
<dbReference type="Pfam" id="PF01261">
    <property type="entry name" value="AP_endonuc_2"/>
    <property type="match status" value="1"/>
</dbReference>
<dbReference type="InterPro" id="IPR013022">
    <property type="entry name" value="Xyl_isomerase-like_TIM-brl"/>
</dbReference>
<sequence length="268" mass="30134">MFEIGIVSDEISLDIREAFEIGLKLGIRNYELRCIGSYDKRVPFADEKDIDFILRGVSSGRIRITALSPGLFKIKPSDSERLKFEIGEVLPETFKLARKLGVEKIIIFGFVRDGTPEEFVVEILKDVARYAYEEKFNLAIENEPGFYCDSGVNTARILEKAGAVNLGANWDPANAVGSGEFAFPIGYERIKNFIFNIHVKDAVNQPEFKCLLVGDGSVNWFGQLKAIIHDKVLDNITIETHHLPLIESTIENLKRVRAILKAIEELGE</sequence>
<dbReference type="InterPro" id="IPR050312">
    <property type="entry name" value="IolE/XylAMocC-like"/>
</dbReference>
<organism evidence="2 3">
    <name type="scientific">Candidatus Thermokryptus mobilis</name>
    <dbReference type="NCBI Taxonomy" id="1643428"/>
    <lineage>
        <taxon>Bacteria</taxon>
        <taxon>Pseudomonadati</taxon>
        <taxon>Candidatus Kryptoniota</taxon>
        <taxon>Candidatus Thermokryptus</taxon>
    </lineage>
</organism>
<dbReference type="PANTHER" id="PTHR12110:SF41">
    <property type="entry name" value="INOSOSE DEHYDRATASE"/>
    <property type="match status" value="1"/>
</dbReference>
<keyword evidence="3" id="KW-1185">Reference proteome</keyword>
<dbReference type="OrthoDB" id="9779184at2"/>
<accession>A0A0S4NC08</accession>
<evidence type="ECO:0000259" key="1">
    <source>
        <dbReference type="Pfam" id="PF01261"/>
    </source>
</evidence>
<dbReference type="STRING" id="1643428.GCA_001442855_01904"/>
<protein>
    <submittedName>
        <fullName evidence="2">Sugar phosphate isomerase/epimerase</fullName>
    </submittedName>
</protein>
<dbReference type="InterPro" id="IPR036237">
    <property type="entry name" value="Xyl_isomerase-like_sf"/>
</dbReference>
<dbReference type="SUPFAM" id="SSF51658">
    <property type="entry name" value="Xylose isomerase-like"/>
    <property type="match status" value="1"/>
</dbReference>